<dbReference type="PANTHER" id="PTHR32285:SF217">
    <property type="entry name" value="PROTEIN TRICHOME BIREFRINGENCE-LIKE 31"/>
    <property type="match status" value="1"/>
</dbReference>
<evidence type="ECO:0000313" key="3">
    <source>
        <dbReference type="Proteomes" id="UP000230069"/>
    </source>
</evidence>
<sequence length="104" mass="12055">MLMHFCYLSKAIYALAHAKYDCPRAVGMQNITILDVWALYAAKGCNIYEGKWVLDNASRPPSTEEDCAYLVNQVTCQRNERPDSLYQIWRWEPNGCTLRRSVTF</sequence>
<evidence type="ECO:0000313" key="2">
    <source>
        <dbReference type="EMBL" id="PIA27869.1"/>
    </source>
</evidence>
<organism evidence="2 3">
    <name type="scientific">Aquilegia coerulea</name>
    <name type="common">Rocky mountain columbine</name>
    <dbReference type="NCBI Taxonomy" id="218851"/>
    <lineage>
        <taxon>Eukaryota</taxon>
        <taxon>Viridiplantae</taxon>
        <taxon>Streptophyta</taxon>
        <taxon>Embryophyta</taxon>
        <taxon>Tracheophyta</taxon>
        <taxon>Spermatophyta</taxon>
        <taxon>Magnoliopsida</taxon>
        <taxon>Ranunculales</taxon>
        <taxon>Ranunculaceae</taxon>
        <taxon>Thalictroideae</taxon>
        <taxon>Aquilegia</taxon>
    </lineage>
</organism>
<dbReference type="GO" id="GO:0005794">
    <property type="term" value="C:Golgi apparatus"/>
    <property type="evidence" value="ECO:0007669"/>
    <property type="project" value="TreeGrafter"/>
</dbReference>
<protein>
    <recommendedName>
        <fullName evidence="1">Trichome birefringence-like N-terminal domain-containing protein</fullName>
    </recommendedName>
</protein>
<evidence type="ECO:0000259" key="1">
    <source>
        <dbReference type="Pfam" id="PF14416"/>
    </source>
</evidence>
<dbReference type="InterPro" id="IPR029962">
    <property type="entry name" value="TBL"/>
</dbReference>
<reference evidence="2 3" key="1">
    <citation type="submission" date="2017-09" db="EMBL/GenBank/DDBJ databases">
        <title>WGS assembly of Aquilegia coerulea Goldsmith.</title>
        <authorList>
            <person name="Hodges S."/>
            <person name="Kramer E."/>
            <person name="Nordborg M."/>
            <person name="Tomkins J."/>
            <person name="Borevitz J."/>
            <person name="Derieg N."/>
            <person name="Yan J."/>
            <person name="Mihaltcheva S."/>
            <person name="Hayes R.D."/>
            <person name="Rokhsar D."/>
        </authorList>
    </citation>
    <scope>NUCLEOTIDE SEQUENCE [LARGE SCALE GENOMIC DNA]</scope>
    <source>
        <strain evidence="3">cv. Goldsmith</strain>
    </source>
</reference>
<dbReference type="STRING" id="218851.A0A2G5C9D2"/>
<gene>
    <name evidence="2" type="ORF">AQUCO_07400003v1</name>
</gene>
<dbReference type="InParanoid" id="A0A2G5C9D2"/>
<dbReference type="AlphaFoldDB" id="A0A2G5C9D2"/>
<dbReference type="OrthoDB" id="1739662at2759"/>
<keyword evidence="3" id="KW-1185">Reference proteome</keyword>
<dbReference type="Pfam" id="PF14416">
    <property type="entry name" value="PMR5N"/>
    <property type="match status" value="1"/>
</dbReference>
<feature type="domain" description="Trichome birefringence-like N-terminal" evidence="1">
    <location>
        <begin position="44"/>
        <end position="96"/>
    </location>
</feature>
<name>A0A2G5C9D2_AQUCA</name>
<dbReference type="EMBL" id="KZ305091">
    <property type="protein sequence ID" value="PIA27869.1"/>
    <property type="molecule type" value="Genomic_DNA"/>
</dbReference>
<dbReference type="Proteomes" id="UP000230069">
    <property type="component" value="Unassembled WGS sequence"/>
</dbReference>
<dbReference type="GO" id="GO:0016413">
    <property type="term" value="F:O-acetyltransferase activity"/>
    <property type="evidence" value="ECO:0007669"/>
    <property type="project" value="InterPro"/>
</dbReference>
<dbReference type="InterPro" id="IPR025846">
    <property type="entry name" value="TBL_N"/>
</dbReference>
<dbReference type="PANTHER" id="PTHR32285">
    <property type="entry name" value="PROTEIN TRICHOME BIREFRINGENCE-LIKE 9-RELATED"/>
    <property type="match status" value="1"/>
</dbReference>
<proteinExistence type="predicted"/>
<accession>A0A2G5C9D2</accession>